<sequence>MQSYLSHLQFLYQYCNINSFTIFLKRFISTTKSLEFCYRSRDRRISPLKLKHHNTEIKKINRQFAYTRNCK</sequence>
<accession>A0AC35FHD8</accession>
<name>A0AC35FHD8_9BILA</name>
<evidence type="ECO:0000313" key="1">
    <source>
        <dbReference type="Proteomes" id="UP000887580"/>
    </source>
</evidence>
<evidence type="ECO:0000313" key="2">
    <source>
        <dbReference type="WBParaSite" id="PS1159_v2.g17541.t1"/>
    </source>
</evidence>
<proteinExistence type="predicted"/>
<organism evidence="1 2">
    <name type="scientific">Panagrolaimus sp. PS1159</name>
    <dbReference type="NCBI Taxonomy" id="55785"/>
    <lineage>
        <taxon>Eukaryota</taxon>
        <taxon>Metazoa</taxon>
        <taxon>Ecdysozoa</taxon>
        <taxon>Nematoda</taxon>
        <taxon>Chromadorea</taxon>
        <taxon>Rhabditida</taxon>
        <taxon>Tylenchina</taxon>
        <taxon>Panagrolaimomorpha</taxon>
        <taxon>Panagrolaimoidea</taxon>
        <taxon>Panagrolaimidae</taxon>
        <taxon>Panagrolaimus</taxon>
    </lineage>
</organism>
<dbReference type="Proteomes" id="UP000887580">
    <property type="component" value="Unplaced"/>
</dbReference>
<protein>
    <submittedName>
        <fullName evidence="2">Ovule protein</fullName>
    </submittedName>
</protein>
<reference evidence="2" key="1">
    <citation type="submission" date="2022-11" db="UniProtKB">
        <authorList>
            <consortium name="WormBaseParasite"/>
        </authorList>
    </citation>
    <scope>IDENTIFICATION</scope>
</reference>
<dbReference type="WBParaSite" id="PS1159_v2.g17541.t1">
    <property type="protein sequence ID" value="PS1159_v2.g17541.t1"/>
    <property type="gene ID" value="PS1159_v2.g17541"/>
</dbReference>